<dbReference type="InterPro" id="IPR050498">
    <property type="entry name" value="Ycf3"/>
</dbReference>
<evidence type="ECO:0000256" key="2">
    <source>
        <dbReference type="ARBA" id="ARBA00022803"/>
    </source>
</evidence>
<dbReference type="Pfam" id="PF13424">
    <property type="entry name" value="TPR_12"/>
    <property type="match status" value="1"/>
</dbReference>
<protein>
    <submittedName>
        <fullName evidence="6">Tetratricopeptide repeat protein</fullName>
    </submittedName>
</protein>
<feature type="signal peptide" evidence="5">
    <location>
        <begin position="1"/>
        <end position="26"/>
    </location>
</feature>
<evidence type="ECO:0000256" key="4">
    <source>
        <dbReference type="SAM" id="Coils"/>
    </source>
</evidence>
<gene>
    <name evidence="6" type="ORF">QM480_14780</name>
</gene>
<evidence type="ECO:0000256" key="5">
    <source>
        <dbReference type="SAM" id="SignalP"/>
    </source>
</evidence>
<dbReference type="Pfam" id="PF13432">
    <property type="entry name" value="TPR_16"/>
    <property type="match status" value="1"/>
</dbReference>
<keyword evidence="7" id="KW-1185">Reference proteome</keyword>
<dbReference type="SMART" id="SM00028">
    <property type="entry name" value="TPR"/>
    <property type="match status" value="3"/>
</dbReference>
<evidence type="ECO:0000256" key="1">
    <source>
        <dbReference type="ARBA" id="ARBA00022737"/>
    </source>
</evidence>
<feature type="repeat" description="TPR" evidence="3">
    <location>
        <begin position="445"/>
        <end position="478"/>
    </location>
</feature>
<dbReference type="PANTHER" id="PTHR44858:SF1">
    <property type="entry name" value="UDP-N-ACETYLGLUCOSAMINE--PEPTIDE N-ACETYLGLUCOSAMINYLTRANSFERASE SPINDLY-RELATED"/>
    <property type="match status" value="1"/>
</dbReference>
<evidence type="ECO:0000313" key="7">
    <source>
        <dbReference type="Proteomes" id="UP001236569"/>
    </source>
</evidence>
<dbReference type="Gene3D" id="1.25.40.10">
    <property type="entry name" value="Tetratricopeptide repeat domain"/>
    <property type="match status" value="2"/>
</dbReference>
<name>A0ABT6YPX9_9BACT</name>
<dbReference type="EMBL" id="JASHID010000010">
    <property type="protein sequence ID" value="MDI9865606.1"/>
    <property type="molecule type" value="Genomic_DNA"/>
</dbReference>
<comment type="caution">
    <text evidence="6">The sequence shown here is derived from an EMBL/GenBank/DDBJ whole genome shotgun (WGS) entry which is preliminary data.</text>
</comment>
<accession>A0ABT6YPX9</accession>
<sequence length="496" mass="56811">MSKNKLYQGFTLIVLFSVLQSMQILAQDFDFNTNLQNAYAEITKLRLTHARQLSSKESPNNGYKVWVDCLADAVNVYANESETEYEKLVDKIDDALDVIENLDTKAPQQRQLRAEIKFYLALVQMKLGHETKAGMTVISAYKLLEENKKLFPNYSANNKIFGVIHVLIGSVPENYRWITKMLGLKGNINQGIHELEIASQDKLTGFEAKFFKLFIQSYILPINDKVRTEVNDFVQKNTDSELALFLGVAISEKDNKSDQAWKISQKVPNGSGYLPLPIFDFYTAEIYLQKGNYDKAESYYQAYLRKFKGHSFIKDSFYKLFISNYLNGENQQAIAFLQNINQYGKKLSESDKAAQKFYDNYNKTKQLPNKDLLQARLAIDGGYYKEALENIKDINENALSSNLDKADFNFRKGKIYQNLGDSDQAISSFERSVTLAQNLDTHFGASSSLQLGYIYQKKKDTKKALLWFEKALSYKKHEYKNSVDNKAQAAITDNNN</sequence>
<keyword evidence="5" id="KW-0732">Signal</keyword>
<reference evidence="6 7" key="1">
    <citation type="submission" date="2023-05" db="EMBL/GenBank/DDBJ databases">
        <title>Novel species of genus Flectobacillus isolated from stream in China.</title>
        <authorList>
            <person name="Lu H."/>
        </authorList>
    </citation>
    <scope>NUCLEOTIDE SEQUENCE [LARGE SCALE GENOMIC DNA]</scope>
    <source>
        <strain evidence="6 7">DC10W</strain>
    </source>
</reference>
<proteinExistence type="predicted"/>
<organism evidence="6 7">
    <name type="scientific">Flectobacillus longus</name>
    <dbReference type="NCBI Taxonomy" id="2984207"/>
    <lineage>
        <taxon>Bacteria</taxon>
        <taxon>Pseudomonadati</taxon>
        <taxon>Bacteroidota</taxon>
        <taxon>Cytophagia</taxon>
        <taxon>Cytophagales</taxon>
        <taxon>Flectobacillaceae</taxon>
        <taxon>Flectobacillus</taxon>
    </lineage>
</organism>
<feature type="chain" id="PRO_5046351534" evidence="5">
    <location>
        <begin position="27"/>
        <end position="496"/>
    </location>
</feature>
<dbReference type="Proteomes" id="UP001236569">
    <property type="component" value="Unassembled WGS sequence"/>
</dbReference>
<dbReference type="InterPro" id="IPR019734">
    <property type="entry name" value="TPR_rpt"/>
</dbReference>
<keyword evidence="4" id="KW-0175">Coiled coil</keyword>
<dbReference type="PROSITE" id="PS50005">
    <property type="entry name" value="TPR"/>
    <property type="match status" value="2"/>
</dbReference>
<evidence type="ECO:0000256" key="3">
    <source>
        <dbReference type="PROSITE-ProRule" id="PRU00339"/>
    </source>
</evidence>
<feature type="repeat" description="TPR" evidence="3">
    <location>
        <begin position="406"/>
        <end position="439"/>
    </location>
</feature>
<dbReference type="PANTHER" id="PTHR44858">
    <property type="entry name" value="TETRATRICOPEPTIDE REPEAT PROTEIN 6"/>
    <property type="match status" value="1"/>
</dbReference>
<keyword evidence="1" id="KW-0677">Repeat</keyword>
<dbReference type="InterPro" id="IPR011990">
    <property type="entry name" value="TPR-like_helical_dom_sf"/>
</dbReference>
<dbReference type="RefSeq" id="WP_283370579.1">
    <property type="nucleotide sequence ID" value="NZ_JASHID010000010.1"/>
</dbReference>
<dbReference type="SUPFAM" id="SSF48452">
    <property type="entry name" value="TPR-like"/>
    <property type="match status" value="1"/>
</dbReference>
<evidence type="ECO:0000313" key="6">
    <source>
        <dbReference type="EMBL" id="MDI9865606.1"/>
    </source>
</evidence>
<keyword evidence="2 3" id="KW-0802">TPR repeat</keyword>
<feature type="coiled-coil region" evidence="4">
    <location>
        <begin position="78"/>
        <end position="105"/>
    </location>
</feature>